<organism evidence="2 3">
    <name type="scientific">Lyophyllum shimeji</name>
    <name type="common">Hon-shimeji</name>
    <name type="synonym">Tricholoma shimeji</name>
    <dbReference type="NCBI Taxonomy" id="47721"/>
    <lineage>
        <taxon>Eukaryota</taxon>
        <taxon>Fungi</taxon>
        <taxon>Dikarya</taxon>
        <taxon>Basidiomycota</taxon>
        <taxon>Agaricomycotina</taxon>
        <taxon>Agaricomycetes</taxon>
        <taxon>Agaricomycetidae</taxon>
        <taxon>Agaricales</taxon>
        <taxon>Tricholomatineae</taxon>
        <taxon>Lyophyllaceae</taxon>
        <taxon>Lyophyllum</taxon>
    </lineage>
</organism>
<gene>
    <name evidence="2" type="ORF">LshimejAT787_2400450</name>
</gene>
<protein>
    <submittedName>
        <fullName evidence="2">Enoyl-CoA hydratase/isomerase</fullName>
    </submittedName>
</protein>
<evidence type="ECO:0000256" key="1">
    <source>
        <dbReference type="ARBA" id="ARBA00005254"/>
    </source>
</evidence>
<keyword evidence="3" id="KW-1185">Reference proteome</keyword>
<dbReference type="SUPFAM" id="SSF52096">
    <property type="entry name" value="ClpP/crotonase"/>
    <property type="match status" value="1"/>
</dbReference>
<dbReference type="OrthoDB" id="14970at2759"/>
<comment type="caution">
    <text evidence="2">The sequence shown here is derived from an EMBL/GenBank/DDBJ whole genome shotgun (WGS) entry which is preliminary data.</text>
</comment>
<sequence>MKIDFLSRESVNAFSPEYRREYGRLFDVLTEAHASETDARVVVLSLAFPKIFSAGLDYECAPPSVTPNLIVLRIELRLVSRRTYIRHIASLREGAIWCGANLSSKPCAARRRLAVDLIVACDVRYVASNTSFSIKACEVDIGRAPELTQTGRVFSADEAEKLGLLSKLVEGGHEAVIAAALDLAQAIAEKSPVAVAGAKHLITRTRDHKCCREPCIHRDVKCGGHRNEGHLRESACDACERAPQMFGLRGPFQVVAVESTRLQRCQPLRAAASLLICATTSVSSYLRS</sequence>
<comment type="similarity">
    <text evidence="1">Belongs to the enoyl-CoA hydratase/isomerase family.</text>
</comment>
<dbReference type="InterPro" id="IPR045002">
    <property type="entry name" value="Ech1-like"/>
</dbReference>
<reference evidence="2" key="1">
    <citation type="submission" date="2022-07" db="EMBL/GenBank/DDBJ databases">
        <title>The genome of Lyophyllum shimeji provides insight into the initial evolution of ectomycorrhizal fungal genome.</title>
        <authorList>
            <person name="Kobayashi Y."/>
            <person name="Shibata T."/>
            <person name="Hirakawa H."/>
            <person name="Shigenobu S."/>
            <person name="Nishiyama T."/>
            <person name="Yamada A."/>
            <person name="Hasebe M."/>
            <person name="Kawaguchi M."/>
        </authorList>
    </citation>
    <scope>NUCLEOTIDE SEQUENCE</scope>
    <source>
        <strain evidence="2">AT787</strain>
    </source>
</reference>
<dbReference type="PANTHER" id="PTHR43149:SF1">
    <property type="entry name" value="DELTA(3,5)-DELTA(2,4)-DIENOYL-COA ISOMERASE, MITOCHONDRIAL"/>
    <property type="match status" value="1"/>
</dbReference>
<evidence type="ECO:0000313" key="2">
    <source>
        <dbReference type="EMBL" id="GLB45587.1"/>
    </source>
</evidence>
<dbReference type="GO" id="GO:0051750">
    <property type="term" value="F:delta(3,5)-delta(2,4)-dienoyl-CoA isomerase activity"/>
    <property type="evidence" value="ECO:0007669"/>
    <property type="project" value="TreeGrafter"/>
</dbReference>
<dbReference type="Gene3D" id="3.90.226.10">
    <property type="entry name" value="2-enoyl-CoA Hydratase, Chain A, domain 1"/>
    <property type="match status" value="1"/>
</dbReference>
<dbReference type="AlphaFoldDB" id="A0A9P3Q2F5"/>
<evidence type="ECO:0000313" key="3">
    <source>
        <dbReference type="Proteomes" id="UP001063166"/>
    </source>
</evidence>
<dbReference type="CDD" id="cd06558">
    <property type="entry name" value="crotonase-like"/>
    <property type="match status" value="1"/>
</dbReference>
<accession>A0A9P3Q2F5</accession>
<dbReference type="EMBL" id="BRPK01000024">
    <property type="protein sequence ID" value="GLB45587.1"/>
    <property type="molecule type" value="Genomic_DNA"/>
</dbReference>
<dbReference type="Proteomes" id="UP001063166">
    <property type="component" value="Unassembled WGS sequence"/>
</dbReference>
<proteinExistence type="inferred from homology"/>
<name>A0A9P3Q2F5_LYOSH</name>
<dbReference type="PANTHER" id="PTHR43149">
    <property type="entry name" value="ENOYL-COA HYDRATASE"/>
    <property type="match status" value="1"/>
</dbReference>
<dbReference type="InterPro" id="IPR029045">
    <property type="entry name" value="ClpP/crotonase-like_dom_sf"/>
</dbReference>